<evidence type="ECO:0000313" key="3">
    <source>
        <dbReference type="Proteomes" id="UP000681356"/>
    </source>
</evidence>
<evidence type="ECO:0000313" key="2">
    <source>
        <dbReference type="EMBL" id="MBS0126642.1"/>
    </source>
</evidence>
<dbReference type="GO" id="GO:0016020">
    <property type="term" value="C:membrane"/>
    <property type="evidence" value="ECO:0007669"/>
    <property type="project" value="InterPro"/>
</dbReference>
<feature type="transmembrane region" description="Helical" evidence="1">
    <location>
        <begin position="200"/>
        <end position="221"/>
    </location>
</feature>
<keyword evidence="3" id="KW-1185">Reference proteome</keyword>
<name>A0A8J7WGZ2_9RHOB</name>
<comment type="caution">
    <text evidence="2">The sequence shown here is derived from an EMBL/GenBank/DDBJ whole genome shotgun (WGS) entry which is preliminary data.</text>
</comment>
<feature type="transmembrane region" description="Helical" evidence="1">
    <location>
        <begin position="431"/>
        <end position="449"/>
    </location>
</feature>
<sequence>MAAMKTRSWSSASWYRVSEMRPRLRAHVRIHRHLYRGKVWFVLQDRASGRFHRFTPETYRLIAMMDGHRTMEQIWTEAVASMEIDAVTQDELVRLVGQLYSADVLAGDVPSDIVEISDRGRQRARQTLVRSVLNPLALRLPLFDPDDFLAATMPLVRPLLSWFGVLMFVLVVAYGGFLAVSHWGPLTENLLDRTLTRDNLMLLLVAYPVIKAFHELGHAYFIKRWGGAVHEIGVMFLVFMPVPYVDASDSIAFPDKWRRALVGAAGILTEVFLAAIAMIVWVGAEEGIVRAFAFNVMLIGGVSTLLFNGNPLLRFDGYYVLCDLLEIPNLGQRANRYLGYLVQRRAFGMDWVENPVTAPHEPFWFVTYAVAAYVYRLFIMLAILGLVATRFFVIGVVLAVWALFLMLILPLLKGVWWLFTAPVLRRHRGRAFAVTGGLVAAVLAVLLFVPVPHNTMAEGIVIPRPEAFANATWEGKVSEVFVETGSEVQAGAALLRIEDPLTEARRVVLAARIAEIQRRMAAETPFDQIALRILEEELAAAKGDLALTEDRIAGQTLLAATSGRVILPKGQDLRDSFARRGDMLAVVEDFSDPTIRVVVSEDQSSLVRNETRTTEIRFAYDADTVHPAQLVRAAPGLSRTLPSLALATQGGGEQVLDPSQPMERLQSFDPVYQLDLRLQDGVAVPVYGARVHVRFAHDPAPLAGRIWRAGTRVFLKYFVSKDNSA</sequence>
<dbReference type="InterPro" id="IPR001193">
    <property type="entry name" value="MBTPS2"/>
</dbReference>
<feature type="transmembrane region" description="Helical" evidence="1">
    <location>
        <begin position="288"/>
        <end position="307"/>
    </location>
</feature>
<dbReference type="GO" id="GO:0004222">
    <property type="term" value="F:metalloendopeptidase activity"/>
    <property type="evidence" value="ECO:0007669"/>
    <property type="project" value="InterPro"/>
</dbReference>
<proteinExistence type="predicted"/>
<keyword evidence="1" id="KW-1133">Transmembrane helix</keyword>
<gene>
    <name evidence="2" type="ORF">KB874_21405</name>
</gene>
<protein>
    <submittedName>
        <fullName evidence="2">Peptidase M50</fullName>
    </submittedName>
</protein>
<dbReference type="PANTHER" id="PTHR13325">
    <property type="entry name" value="PROTEASE M50 MEMBRANE-BOUND TRANSCRIPTION FACTOR SITE 2 PROTEASE"/>
    <property type="match status" value="1"/>
</dbReference>
<dbReference type="EMBL" id="JAGTUU010000010">
    <property type="protein sequence ID" value="MBS0126642.1"/>
    <property type="molecule type" value="Genomic_DNA"/>
</dbReference>
<keyword evidence="1" id="KW-0812">Transmembrane</keyword>
<feature type="transmembrane region" description="Helical" evidence="1">
    <location>
        <begin position="257"/>
        <end position="281"/>
    </location>
</feature>
<evidence type="ECO:0000256" key="1">
    <source>
        <dbReference type="SAM" id="Phobius"/>
    </source>
</evidence>
<dbReference type="Proteomes" id="UP000681356">
    <property type="component" value="Unassembled WGS sequence"/>
</dbReference>
<dbReference type="GO" id="GO:0031293">
    <property type="term" value="P:membrane protein intracellular domain proteolysis"/>
    <property type="evidence" value="ECO:0007669"/>
    <property type="project" value="TreeGrafter"/>
</dbReference>
<dbReference type="AlphaFoldDB" id="A0A8J7WGZ2"/>
<reference evidence="2" key="1">
    <citation type="submission" date="2021-04" db="EMBL/GenBank/DDBJ databases">
        <authorList>
            <person name="Yoon J."/>
        </authorList>
    </citation>
    <scope>NUCLEOTIDE SEQUENCE</scope>
    <source>
        <strain evidence="2">KMU-90</strain>
    </source>
</reference>
<keyword evidence="1" id="KW-0472">Membrane</keyword>
<feature type="transmembrane region" description="Helical" evidence="1">
    <location>
        <begin position="159"/>
        <end position="180"/>
    </location>
</feature>
<dbReference type="CDD" id="cd05709">
    <property type="entry name" value="S2P-M50"/>
    <property type="match status" value="1"/>
</dbReference>
<feature type="transmembrane region" description="Helical" evidence="1">
    <location>
        <begin position="391"/>
        <end position="419"/>
    </location>
</feature>
<accession>A0A8J7WGZ2</accession>
<feature type="transmembrane region" description="Helical" evidence="1">
    <location>
        <begin position="363"/>
        <end position="384"/>
    </location>
</feature>
<dbReference type="GO" id="GO:0005737">
    <property type="term" value="C:cytoplasm"/>
    <property type="evidence" value="ECO:0007669"/>
    <property type="project" value="TreeGrafter"/>
</dbReference>
<dbReference type="Gene3D" id="1.10.10.1150">
    <property type="entry name" value="Coenzyme PQQ synthesis protein D (PqqD)"/>
    <property type="match status" value="1"/>
</dbReference>
<dbReference type="InterPro" id="IPR041881">
    <property type="entry name" value="PqqD_sf"/>
</dbReference>
<organism evidence="2 3">
    <name type="scientific">Thetidibacter halocola</name>
    <dbReference type="NCBI Taxonomy" id="2827239"/>
    <lineage>
        <taxon>Bacteria</taxon>
        <taxon>Pseudomonadati</taxon>
        <taxon>Pseudomonadota</taxon>
        <taxon>Alphaproteobacteria</taxon>
        <taxon>Rhodobacterales</taxon>
        <taxon>Roseobacteraceae</taxon>
        <taxon>Thetidibacter</taxon>
    </lineage>
</organism>
<dbReference type="PANTHER" id="PTHR13325:SF3">
    <property type="entry name" value="MEMBRANE-BOUND TRANSCRIPTION FACTOR SITE-2 PROTEASE"/>
    <property type="match status" value="1"/>
</dbReference>